<dbReference type="InterPro" id="IPR013249">
    <property type="entry name" value="RNA_pol_sigma70_r4_t2"/>
</dbReference>
<evidence type="ECO:0000259" key="7">
    <source>
        <dbReference type="Pfam" id="PF08281"/>
    </source>
</evidence>
<dbReference type="InterPro" id="IPR039425">
    <property type="entry name" value="RNA_pol_sigma-70-like"/>
</dbReference>
<dbReference type="PANTHER" id="PTHR43133">
    <property type="entry name" value="RNA POLYMERASE ECF-TYPE SIGMA FACTO"/>
    <property type="match status" value="1"/>
</dbReference>
<evidence type="ECO:0000313" key="9">
    <source>
        <dbReference type="Proteomes" id="UP000037755"/>
    </source>
</evidence>
<dbReference type="EMBL" id="LIYD01000005">
    <property type="protein sequence ID" value="KOS06097.1"/>
    <property type="molecule type" value="Genomic_DNA"/>
</dbReference>
<comment type="similarity">
    <text evidence="1">Belongs to the sigma-70 factor family. ECF subfamily.</text>
</comment>
<dbReference type="GO" id="GO:0016987">
    <property type="term" value="F:sigma factor activity"/>
    <property type="evidence" value="ECO:0007669"/>
    <property type="project" value="UniProtKB-KW"/>
</dbReference>
<dbReference type="GO" id="GO:0006352">
    <property type="term" value="P:DNA-templated transcription initiation"/>
    <property type="evidence" value="ECO:0007669"/>
    <property type="project" value="InterPro"/>
</dbReference>
<keyword evidence="5" id="KW-0804">Transcription</keyword>
<comment type="caution">
    <text evidence="8">The sequence shown here is derived from an EMBL/GenBank/DDBJ whole genome shotgun (WGS) entry which is preliminary data.</text>
</comment>
<name>A0A0M8MHV5_9FLAO</name>
<dbReference type="InterPro" id="IPR013325">
    <property type="entry name" value="RNA_pol_sigma_r2"/>
</dbReference>
<dbReference type="Gene3D" id="1.10.10.10">
    <property type="entry name" value="Winged helix-like DNA-binding domain superfamily/Winged helix DNA-binding domain"/>
    <property type="match status" value="1"/>
</dbReference>
<feature type="domain" description="RNA polymerase sigma-70 region 2" evidence="6">
    <location>
        <begin position="13"/>
        <end position="75"/>
    </location>
</feature>
<dbReference type="Proteomes" id="UP000037755">
    <property type="component" value="Unassembled WGS sequence"/>
</dbReference>
<dbReference type="RefSeq" id="WP_054407585.1">
    <property type="nucleotide sequence ID" value="NZ_FOYA01000007.1"/>
</dbReference>
<dbReference type="CDD" id="cd06171">
    <property type="entry name" value="Sigma70_r4"/>
    <property type="match status" value="1"/>
</dbReference>
<proteinExistence type="inferred from homology"/>
<organism evidence="8 9">
    <name type="scientific">Flavobacterium akiainvivens</name>
    <dbReference type="NCBI Taxonomy" id="1202724"/>
    <lineage>
        <taxon>Bacteria</taxon>
        <taxon>Pseudomonadati</taxon>
        <taxon>Bacteroidota</taxon>
        <taxon>Flavobacteriia</taxon>
        <taxon>Flavobacteriales</taxon>
        <taxon>Flavobacteriaceae</taxon>
        <taxon>Flavobacterium</taxon>
    </lineage>
</organism>
<dbReference type="SUPFAM" id="SSF88946">
    <property type="entry name" value="Sigma2 domain of RNA polymerase sigma factors"/>
    <property type="match status" value="1"/>
</dbReference>
<dbReference type="STRING" id="1202724.AM493_08640"/>
<keyword evidence="2" id="KW-0805">Transcription regulation</keyword>
<reference evidence="8 9" key="1">
    <citation type="submission" date="2015-08" db="EMBL/GenBank/DDBJ databases">
        <title>Whole genome sequence of Flavobacterium akiainvivens IK-1T, from decaying Wikstroemia oahuensis, an endemic Hawaiian shrub.</title>
        <authorList>
            <person name="Wan X."/>
            <person name="Hou S."/>
            <person name="Saito J."/>
            <person name="Donachie S."/>
        </authorList>
    </citation>
    <scope>NUCLEOTIDE SEQUENCE [LARGE SCALE GENOMIC DNA]</scope>
    <source>
        <strain evidence="8 9">IK-1</strain>
    </source>
</reference>
<dbReference type="PATRIC" id="fig|1202724.3.peg.1794"/>
<dbReference type="InterPro" id="IPR014284">
    <property type="entry name" value="RNA_pol_sigma-70_dom"/>
</dbReference>
<dbReference type="Pfam" id="PF04542">
    <property type="entry name" value="Sigma70_r2"/>
    <property type="match status" value="1"/>
</dbReference>
<evidence type="ECO:0000256" key="2">
    <source>
        <dbReference type="ARBA" id="ARBA00023015"/>
    </source>
</evidence>
<evidence type="ECO:0000256" key="5">
    <source>
        <dbReference type="ARBA" id="ARBA00023163"/>
    </source>
</evidence>
<keyword evidence="4" id="KW-0238">DNA-binding</keyword>
<evidence type="ECO:0000256" key="1">
    <source>
        <dbReference type="ARBA" id="ARBA00010641"/>
    </source>
</evidence>
<keyword evidence="3" id="KW-0731">Sigma factor</keyword>
<protein>
    <submittedName>
        <fullName evidence="8">RNA polymerase subunit sigma-70</fullName>
    </submittedName>
</protein>
<dbReference type="Gene3D" id="1.10.1740.10">
    <property type="match status" value="1"/>
</dbReference>
<dbReference type="AlphaFoldDB" id="A0A0M8MHV5"/>
<dbReference type="InterPro" id="IPR013324">
    <property type="entry name" value="RNA_pol_sigma_r3/r4-like"/>
</dbReference>
<dbReference type="OrthoDB" id="795989at2"/>
<dbReference type="GO" id="GO:0003677">
    <property type="term" value="F:DNA binding"/>
    <property type="evidence" value="ECO:0007669"/>
    <property type="project" value="UniProtKB-KW"/>
</dbReference>
<feature type="domain" description="RNA polymerase sigma factor 70 region 4 type 2" evidence="7">
    <location>
        <begin position="107"/>
        <end position="156"/>
    </location>
</feature>
<keyword evidence="9" id="KW-1185">Reference proteome</keyword>
<evidence type="ECO:0000313" key="8">
    <source>
        <dbReference type="EMBL" id="KOS06097.1"/>
    </source>
</evidence>
<dbReference type="PANTHER" id="PTHR43133:SF8">
    <property type="entry name" value="RNA POLYMERASE SIGMA FACTOR HI_1459-RELATED"/>
    <property type="match status" value="1"/>
</dbReference>
<sequence>MNQAEFIKTISPFKDKVFRLARRLLVSTEEAEDATQEVLVKLWNSREKLSDYKSVEALAMTMTKNYCLDRLKSKQASEMRIVHSNYSSHDAGLQQQAEDRDSWSWAEKIMAQLPEQQRLIMQMRDIEQYEFEEIAKIMDMNETAVRVALSRARKTLREELTKTHSYGIKRN</sequence>
<accession>A0A0M8MHV5</accession>
<dbReference type="SUPFAM" id="SSF88659">
    <property type="entry name" value="Sigma3 and sigma4 domains of RNA polymerase sigma factors"/>
    <property type="match status" value="1"/>
</dbReference>
<gene>
    <name evidence="8" type="ORF">AM493_08640</name>
</gene>
<dbReference type="NCBIfam" id="TIGR02937">
    <property type="entry name" value="sigma70-ECF"/>
    <property type="match status" value="1"/>
</dbReference>
<dbReference type="InterPro" id="IPR007627">
    <property type="entry name" value="RNA_pol_sigma70_r2"/>
</dbReference>
<dbReference type="InterPro" id="IPR036388">
    <property type="entry name" value="WH-like_DNA-bd_sf"/>
</dbReference>
<dbReference type="Pfam" id="PF08281">
    <property type="entry name" value="Sigma70_r4_2"/>
    <property type="match status" value="1"/>
</dbReference>
<evidence type="ECO:0000256" key="4">
    <source>
        <dbReference type="ARBA" id="ARBA00023125"/>
    </source>
</evidence>
<evidence type="ECO:0000259" key="6">
    <source>
        <dbReference type="Pfam" id="PF04542"/>
    </source>
</evidence>
<evidence type="ECO:0000256" key="3">
    <source>
        <dbReference type="ARBA" id="ARBA00023082"/>
    </source>
</evidence>